<dbReference type="AlphaFoldDB" id="A0A7R8VAT9"/>
<protein>
    <recommendedName>
        <fullName evidence="12">Membrane metallo-endopeptidase-like 1</fullName>
    </recommendedName>
</protein>
<keyword evidence="7" id="KW-0862">Zinc</keyword>
<dbReference type="GO" id="GO:0005886">
    <property type="term" value="C:plasma membrane"/>
    <property type="evidence" value="ECO:0007669"/>
    <property type="project" value="UniProtKB-SubCell"/>
</dbReference>
<sequence>MARKVCLTEECVRTASSLLAAMDRAANPCTDFFQFACGTWNKKHVIPEDRSSISTFEVLADQLQVILKGVLEEPVNEQDNAATQKAKLFYNSCMNIPELFCINDSIAILSLPPHASHMLQPLDKGFFAPLKSDYATERLSINTTSALANYATEAGYFVLKIDFLIKAKLSRVCLISADQIRKLGDRPLREVLESLGGWPVTVRNWEPPPFPVETLLGRLRGEFNEGVLIEQWVGPDDKNSSVNILQLDQMQLALPSRDYYLKASSEGDLKAYHKYMTEVALLLGANASTAAEELNKVIQFEKDLANASLPEADRHDTSAIYRKLKLSQLQVEVPQLNWLEYLNAFLDADITEDEPVVSYAMPYFSEMGRIIQRTDRRVIHNYVLWRMVMNIMPHMIDDYQQKRVEFRKILLGILSERNRWSQCVEWTNKKLGMAVGALFIRDNFNHESKETALEMIHTIREAFNELLAENHWMDDETRAVAKEKADAMNERIGYPELLTDPDELSKEYVMLNITEDQFLLNILNVLRYDAYHNLQKLRQPVNKDKWSTEPAVVNAFYNPNKNDIVFPAGILQPLFYSQHFPKSLNYGGIGVVIGHEITHGFDDKGRQFDKDGNMMQWWNNSTVRAFRERAQCIIEQYSLYKLDEVDLYVNGRMTQGENIADNGGLKQSFRAYKKWVRKHGEEPGLPGINLTHDQLFFLNYAQIWCGSMRPEDALTKIRSSVHSPGPIRVLGPLSNSHDFAQAYACPVGSPMNPTNKCTVW</sequence>
<dbReference type="PRINTS" id="PR00786">
    <property type="entry name" value="NEPRILYSIN"/>
</dbReference>
<dbReference type="Gene3D" id="3.40.390.10">
    <property type="entry name" value="Collagenase (Catalytic Domain)"/>
    <property type="match status" value="2"/>
</dbReference>
<dbReference type="Pfam" id="PF01431">
    <property type="entry name" value="Peptidase_M13"/>
    <property type="match status" value="1"/>
</dbReference>
<feature type="domain" description="Peptidase M13 N-terminal" evidence="10">
    <location>
        <begin position="28"/>
        <end position="495"/>
    </location>
</feature>
<evidence type="ECO:0000256" key="3">
    <source>
        <dbReference type="ARBA" id="ARBA00007357"/>
    </source>
</evidence>
<organism evidence="11">
    <name type="scientific">Timema douglasi</name>
    <name type="common">Walking stick</name>
    <dbReference type="NCBI Taxonomy" id="61478"/>
    <lineage>
        <taxon>Eukaryota</taxon>
        <taxon>Metazoa</taxon>
        <taxon>Ecdysozoa</taxon>
        <taxon>Arthropoda</taxon>
        <taxon>Hexapoda</taxon>
        <taxon>Insecta</taxon>
        <taxon>Pterygota</taxon>
        <taxon>Neoptera</taxon>
        <taxon>Polyneoptera</taxon>
        <taxon>Phasmatodea</taxon>
        <taxon>Timematodea</taxon>
        <taxon>Timematoidea</taxon>
        <taxon>Timematidae</taxon>
        <taxon>Timema</taxon>
    </lineage>
</organism>
<evidence type="ECO:0000313" key="11">
    <source>
        <dbReference type="EMBL" id="CAD7194933.1"/>
    </source>
</evidence>
<dbReference type="InterPro" id="IPR008753">
    <property type="entry name" value="Peptidase_M13_N"/>
</dbReference>
<evidence type="ECO:0000256" key="6">
    <source>
        <dbReference type="ARBA" id="ARBA00022801"/>
    </source>
</evidence>
<accession>A0A7R8VAT9</accession>
<keyword evidence="5" id="KW-0479">Metal-binding</keyword>
<dbReference type="PANTHER" id="PTHR11733">
    <property type="entry name" value="ZINC METALLOPROTEASE FAMILY M13 NEPRILYSIN-RELATED"/>
    <property type="match status" value="1"/>
</dbReference>
<evidence type="ECO:0008006" key="12">
    <source>
        <dbReference type="Google" id="ProtNLM"/>
    </source>
</evidence>
<name>A0A7R8VAT9_TIMDO</name>
<feature type="domain" description="Peptidase M13 C-terminal" evidence="9">
    <location>
        <begin position="554"/>
        <end position="759"/>
    </location>
</feature>
<dbReference type="SUPFAM" id="SSF55486">
    <property type="entry name" value="Metalloproteases ('zincins'), catalytic domain"/>
    <property type="match status" value="2"/>
</dbReference>
<evidence type="ECO:0000256" key="7">
    <source>
        <dbReference type="ARBA" id="ARBA00022833"/>
    </source>
</evidence>
<dbReference type="CDD" id="cd08662">
    <property type="entry name" value="M13"/>
    <property type="match status" value="1"/>
</dbReference>
<evidence type="ECO:0000256" key="2">
    <source>
        <dbReference type="ARBA" id="ARBA00004401"/>
    </source>
</evidence>
<dbReference type="PROSITE" id="PS51885">
    <property type="entry name" value="NEPRILYSIN"/>
    <property type="match status" value="1"/>
</dbReference>
<keyword evidence="6" id="KW-0378">Hydrolase</keyword>
<evidence type="ECO:0000259" key="9">
    <source>
        <dbReference type="Pfam" id="PF01431"/>
    </source>
</evidence>
<comment type="cofactor">
    <cofactor evidence="1">
        <name>Zn(2+)</name>
        <dbReference type="ChEBI" id="CHEBI:29105"/>
    </cofactor>
</comment>
<keyword evidence="8" id="KW-0482">Metalloprotease</keyword>
<evidence type="ECO:0000256" key="4">
    <source>
        <dbReference type="ARBA" id="ARBA00022670"/>
    </source>
</evidence>
<keyword evidence="4" id="KW-0645">Protease</keyword>
<dbReference type="InterPro" id="IPR042089">
    <property type="entry name" value="Peptidase_M13_dom_2"/>
</dbReference>
<dbReference type="InterPro" id="IPR000718">
    <property type="entry name" value="Peptidase_M13"/>
</dbReference>
<dbReference type="EMBL" id="OA564608">
    <property type="protein sequence ID" value="CAD7194933.1"/>
    <property type="molecule type" value="Genomic_DNA"/>
</dbReference>
<evidence type="ECO:0000256" key="1">
    <source>
        <dbReference type="ARBA" id="ARBA00001947"/>
    </source>
</evidence>
<comment type="similarity">
    <text evidence="3">Belongs to the peptidase M13 family.</text>
</comment>
<evidence type="ECO:0000259" key="10">
    <source>
        <dbReference type="Pfam" id="PF05649"/>
    </source>
</evidence>
<dbReference type="GO" id="GO:0016485">
    <property type="term" value="P:protein processing"/>
    <property type="evidence" value="ECO:0007669"/>
    <property type="project" value="TreeGrafter"/>
</dbReference>
<proteinExistence type="inferred from homology"/>
<dbReference type="InterPro" id="IPR018497">
    <property type="entry name" value="Peptidase_M13_C"/>
</dbReference>
<dbReference type="GO" id="GO:0046872">
    <property type="term" value="F:metal ion binding"/>
    <property type="evidence" value="ECO:0007669"/>
    <property type="project" value="UniProtKB-KW"/>
</dbReference>
<dbReference type="Pfam" id="PF05649">
    <property type="entry name" value="Peptidase_M13_N"/>
    <property type="match status" value="1"/>
</dbReference>
<dbReference type="InterPro" id="IPR024079">
    <property type="entry name" value="MetalloPept_cat_dom_sf"/>
</dbReference>
<gene>
    <name evidence="11" type="ORF">TDIB3V08_LOCUS1341</name>
</gene>
<reference evidence="11" key="1">
    <citation type="submission" date="2020-11" db="EMBL/GenBank/DDBJ databases">
        <authorList>
            <person name="Tran Van P."/>
        </authorList>
    </citation>
    <scope>NUCLEOTIDE SEQUENCE</scope>
</reference>
<dbReference type="GO" id="GO:0004222">
    <property type="term" value="F:metalloendopeptidase activity"/>
    <property type="evidence" value="ECO:0007669"/>
    <property type="project" value="InterPro"/>
</dbReference>
<dbReference type="Gene3D" id="1.10.1380.10">
    <property type="entry name" value="Neutral endopeptidase , domain2"/>
    <property type="match status" value="1"/>
</dbReference>
<evidence type="ECO:0000256" key="5">
    <source>
        <dbReference type="ARBA" id="ARBA00022723"/>
    </source>
</evidence>
<evidence type="ECO:0000256" key="8">
    <source>
        <dbReference type="ARBA" id="ARBA00023049"/>
    </source>
</evidence>
<dbReference type="PANTHER" id="PTHR11733:SF241">
    <property type="entry name" value="GH26575P-RELATED"/>
    <property type="match status" value="1"/>
</dbReference>
<comment type="subcellular location">
    <subcellularLocation>
        <location evidence="2">Cell membrane</location>
        <topology evidence="2">Single-pass type II membrane protein</topology>
    </subcellularLocation>
</comment>